<dbReference type="CDD" id="cd00082">
    <property type="entry name" value="HisKA"/>
    <property type="match status" value="1"/>
</dbReference>
<reference evidence="12" key="2">
    <citation type="journal article" date="2021" name="PeerJ">
        <title>Extensive microbial diversity within the chicken gut microbiome revealed by metagenomics and culture.</title>
        <authorList>
            <person name="Gilroy R."/>
            <person name="Ravi A."/>
            <person name="Getino M."/>
            <person name="Pursley I."/>
            <person name="Horton D.L."/>
            <person name="Alikhan N.F."/>
            <person name="Baker D."/>
            <person name="Gharbi K."/>
            <person name="Hall N."/>
            <person name="Watson M."/>
            <person name="Adriaenssens E.M."/>
            <person name="Foster-Nyarko E."/>
            <person name="Jarju S."/>
            <person name="Secka A."/>
            <person name="Antonio M."/>
            <person name="Oren A."/>
            <person name="Chaudhuri R.R."/>
            <person name="La Ragione R."/>
            <person name="Hildebrand F."/>
            <person name="Pallen M.J."/>
        </authorList>
    </citation>
    <scope>NUCLEOTIDE SEQUENCE</scope>
    <source>
        <strain evidence="12">ChiW17-6978</strain>
    </source>
</reference>
<proteinExistence type="predicted"/>
<feature type="transmembrane region" description="Helical" evidence="9">
    <location>
        <begin position="39"/>
        <end position="63"/>
    </location>
</feature>
<evidence type="ECO:0000313" key="13">
    <source>
        <dbReference type="Proteomes" id="UP000886758"/>
    </source>
</evidence>
<dbReference type="SMART" id="SM00388">
    <property type="entry name" value="HisKA"/>
    <property type="match status" value="1"/>
</dbReference>
<dbReference type="Gene3D" id="1.10.287.130">
    <property type="match status" value="1"/>
</dbReference>
<dbReference type="FunFam" id="1.10.287.130:FF:000001">
    <property type="entry name" value="Two-component sensor histidine kinase"/>
    <property type="match status" value="1"/>
</dbReference>
<accession>A0A9D1GQ43</accession>
<feature type="domain" description="HAMP" evidence="11">
    <location>
        <begin position="67"/>
        <end position="123"/>
    </location>
</feature>
<dbReference type="SUPFAM" id="SSF47384">
    <property type="entry name" value="Homodimeric domain of signal transducing histidine kinase"/>
    <property type="match status" value="1"/>
</dbReference>
<evidence type="ECO:0000256" key="2">
    <source>
        <dbReference type="ARBA" id="ARBA00004370"/>
    </source>
</evidence>
<dbReference type="CDD" id="cd06225">
    <property type="entry name" value="HAMP"/>
    <property type="match status" value="1"/>
</dbReference>
<feature type="transmembrane region" description="Helical" evidence="9">
    <location>
        <begin position="12"/>
        <end position="33"/>
    </location>
</feature>
<organism evidence="12 13">
    <name type="scientific">Candidatus Pelethenecus faecipullorum</name>
    <dbReference type="NCBI Taxonomy" id="2840900"/>
    <lineage>
        <taxon>Bacteria</taxon>
        <taxon>Bacillati</taxon>
        <taxon>Mycoplasmatota</taxon>
        <taxon>Mollicutes</taxon>
        <taxon>Candidatus Pelethenecus</taxon>
    </lineage>
</organism>
<keyword evidence="8 9" id="KW-0472">Membrane</keyword>
<keyword evidence="4" id="KW-0597">Phosphoprotein</keyword>
<dbReference type="EC" id="2.7.13.3" evidence="3"/>
<dbReference type="Pfam" id="PF02518">
    <property type="entry name" value="HATPase_c"/>
    <property type="match status" value="1"/>
</dbReference>
<comment type="caution">
    <text evidence="12">The sequence shown here is derived from an EMBL/GenBank/DDBJ whole genome shotgun (WGS) entry which is preliminary data.</text>
</comment>
<dbReference type="AlphaFoldDB" id="A0A9D1GQ43"/>
<evidence type="ECO:0000256" key="1">
    <source>
        <dbReference type="ARBA" id="ARBA00000085"/>
    </source>
</evidence>
<keyword evidence="7" id="KW-0902">Two-component regulatory system</keyword>
<dbReference type="InterPro" id="IPR003594">
    <property type="entry name" value="HATPase_dom"/>
</dbReference>
<dbReference type="FunFam" id="3.30.565.10:FF:000006">
    <property type="entry name" value="Sensor histidine kinase WalK"/>
    <property type="match status" value="1"/>
</dbReference>
<comment type="catalytic activity">
    <reaction evidence="1">
        <text>ATP + protein L-histidine = ADP + protein N-phospho-L-histidine.</text>
        <dbReference type="EC" id="2.7.13.3"/>
    </reaction>
</comment>
<evidence type="ECO:0000313" key="12">
    <source>
        <dbReference type="EMBL" id="HIT49857.1"/>
    </source>
</evidence>
<dbReference type="GO" id="GO:0016020">
    <property type="term" value="C:membrane"/>
    <property type="evidence" value="ECO:0007669"/>
    <property type="project" value="UniProtKB-SubCell"/>
</dbReference>
<keyword evidence="9" id="KW-0812">Transmembrane</keyword>
<dbReference type="InterPro" id="IPR036097">
    <property type="entry name" value="HisK_dim/P_sf"/>
</dbReference>
<evidence type="ECO:0000256" key="3">
    <source>
        <dbReference type="ARBA" id="ARBA00012438"/>
    </source>
</evidence>
<gene>
    <name evidence="12" type="ORF">IAD46_02400</name>
</gene>
<dbReference type="SMART" id="SM00304">
    <property type="entry name" value="HAMP"/>
    <property type="match status" value="1"/>
</dbReference>
<keyword evidence="5" id="KW-0808">Transferase</keyword>
<dbReference type="InterPro" id="IPR003661">
    <property type="entry name" value="HisK_dim/P_dom"/>
</dbReference>
<reference evidence="12" key="1">
    <citation type="submission" date="2020-10" db="EMBL/GenBank/DDBJ databases">
        <authorList>
            <person name="Gilroy R."/>
        </authorList>
    </citation>
    <scope>NUCLEOTIDE SEQUENCE</scope>
    <source>
        <strain evidence="12">ChiW17-6978</strain>
    </source>
</reference>
<evidence type="ECO:0000256" key="7">
    <source>
        <dbReference type="ARBA" id="ARBA00023012"/>
    </source>
</evidence>
<dbReference type="PRINTS" id="PR00344">
    <property type="entry name" value="BCTRLSENSOR"/>
</dbReference>
<evidence type="ECO:0000256" key="6">
    <source>
        <dbReference type="ARBA" id="ARBA00022777"/>
    </source>
</evidence>
<dbReference type="EMBL" id="DVLF01000077">
    <property type="protein sequence ID" value="HIT49857.1"/>
    <property type="molecule type" value="Genomic_DNA"/>
</dbReference>
<dbReference type="InterPro" id="IPR050736">
    <property type="entry name" value="Sensor_HK_Regulatory"/>
</dbReference>
<evidence type="ECO:0000256" key="4">
    <source>
        <dbReference type="ARBA" id="ARBA00022553"/>
    </source>
</evidence>
<evidence type="ECO:0000256" key="8">
    <source>
        <dbReference type="ARBA" id="ARBA00023136"/>
    </source>
</evidence>
<dbReference type="PANTHER" id="PTHR43711:SF26">
    <property type="entry name" value="SENSOR HISTIDINE KINASE RCSC"/>
    <property type="match status" value="1"/>
</dbReference>
<dbReference type="PANTHER" id="PTHR43711">
    <property type="entry name" value="TWO-COMPONENT HISTIDINE KINASE"/>
    <property type="match status" value="1"/>
</dbReference>
<name>A0A9D1GQ43_9MOLU</name>
<protein>
    <recommendedName>
        <fullName evidence="3">histidine kinase</fullName>
        <ecNumber evidence="3">2.7.13.3</ecNumber>
    </recommendedName>
</protein>
<evidence type="ECO:0000256" key="9">
    <source>
        <dbReference type="SAM" id="Phobius"/>
    </source>
</evidence>
<evidence type="ECO:0000259" key="11">
    <source>
        <dbReference type="PROSITE" id="PS50885"/>
    </source>
</evidence>
<dbReference type="InterPro" id="IPR003660">
    <property type="entry name" value="HAMP_dom"/>
</dbReference>
<dbReference type="PROSITE" id="PS50885">
    <property type="entry name" value="HAMP"/>
    <property type="match status" value="1"/>
</dbReference>
<feature type="domain" description="Histidine kinase" evidence="10">
    <location>
        <begin position="131"/>
        <end position="342"/>
    </location>
</feature>
<evidence type="ECO:0000256" key="5">
    <source>
        <dbReference type="ARBA" id="ARBA00022679"/>
    </source>
</evidence>
<evidence type="ECO:0000259" key="10">
    <source>
        <dbReference type="PROSITE" id="PS50109"/>
    </source>
</evidence>
<dbReference type="Pfam" id="PF00512">
    <property type="entry name" value="HisKA"/>
    <property type="match status" value="1"/>
</dbReference>
<comment type="subcellular location">
    <subcellularLocation>
        <location evidence="2">Membrane</location>
    </subcellularLocation>
</comment>
<dbReference type="InterPro" id="IPR005467">
    <property type="entry name" value="His_kinase_dom"/>
</dbReference>
<dbReference type="Proteomes" id="UP000886758">
    <property type="component" value="Unassembled WGS sequence"/>
</dbReference>
<sequence>MNKKMGFSVWGYLIFFITVAVIITCAVLLYSALESIQNIGIVSLVMFLIIAFLSAVCTVIDWFRRKWMVEKPVRQILDATEKIAGGNFEVRLKPNHPYDKYDEYDLIFENLNQMAAELSHNELLKSDFISNVSHEIKTPLAILSNHAQLLQDESLSEEERQDYTKTLLHATKRLSDLITNILKLNKLENQVIQEEKVVVHFGDFLGEIVLSFEEMIAQKKIELNCQIDDIVLEADQTYLEIICYNLLSNAVKFTSEGGQISIRLKETDDSVLLEVADTGCGMTKEQGARIFDKFYQADPSHKQQGNGLGLALVKKVIDNMGGEILVESEIGKGSRFVVTLKK</sequence>
<dbReference type="Gene3D" id="3.30.565.10">
    <property type="entry name" value="Histidine kinase-like ATPase, C-terminal domain"/>
    <property type="match status" value="1"/>
</dbReference>
<dbReference type="InterPro" id="IPR004358">
    <property type="entry name" value="Sig_transdc_His_kin-like_C"/>
</dbReference>
<dbReference type="SUPFAM" id="SSF158472">
    <property type="entry name" value="HAMP domain-like"/>
    <property type="match status" value="1"/>
</dbReference>
<dbReference type="PROSITE" id="PS50109">
    <property type="entry name" value="HIS_KIN"/>
    <property type="match status" value="1"/>
</dbReference>
<dbReference type="SUPFAM" id="SSF55874">
    <property type="entry name" value="ATPase domain of HSP90 chaperone/DNA topoisomerase II/histidine kinase"/>
    <property type="match status" value="1"/>
</dbReference>
<dbReference type="InterPro" id="IPR036890">
    <property type="entry name" value="HATPase_C_sf"/>
</dbReference>
<keyword evidence="9" id="KW-1133">Transmembrane helix</keyword>
<dbReference type="GO" id="GO:0000155">
    <property type="term" value="F:phosphorelay sensor kinase activity"/>
    <property type="evidence" value="ECO:0007669"/>
    <property type="project" value="InterPro"/>
</dbReference>
<dbReference type="Pfam" id="PF00672">
    <property type="entry name" value="HAMP"/>
    <property type="match status" value="1"/>
</dbReference>
<dbReference type="SMART" id="SM00387">
    <property type="entry name" value="HATPase_c"/>
    <property type="match status" value="1"/>
</dbReference>
<dbReference type="Gene3D" id="6.10.340.10">
    <property type="match status" value="1"/>
</dbReference>
<keyword evidence="6 12" id="KW-0418">Kinase</keyword>